<comment type="similarity">
    <text evidence="7">Belongs to the binding-protein-dependent transport system permease family.</text>
</comment>
<dbReference type="RefSeq" id="WP_091898390.1">
    <property type="nucleotide sequence ID" value="NZ_FOSJ01000051.1"/>
</dbReference>
<dbReference type="InterPro" id="IPR035906">
    <property type="entry name" value="MetI-like_sf"/>
</dbReference>
<accession>A0A1I4ALD6</accession>
<evidence type="ECO:0000256" key="3">
    <source>
        <dbReference type="ARBA" id="ARBA00022475"/>
    </source>
</evidence>
<keyword evidence="3" id="KW-1003">Cell membrane</keyword>
<dbReference type="PROSITE" id="PS50928">
    <property type="entry name" value="ABC_TM1"/>
    <property type="match status" value="1"/>
</dbReference>
<dbReference type="Proteomes" id="UP000199589">
    <property type="component" value="Unassembled WGS sequence"/>
</dbReference>
<comment type="subcellular location">
    <subcellularLocation>
        <location evidence="1 7">Cell membrane</location>
        <topology evidence="1 7">Multi-pass membrane protein</topology>
    </subcellularLocation>
</comment>
<keyword evidence="2 7" id="KW-0813">Transport</keyword>
<dbReference type="InterPro" id="IPR051393">
    <property type="entry name" value="ABC_transporter_permease"/>
</dbReference>
<feature type="transmembrane region" description="Helical" evidence="7">
    <location>
        <begin position="109"/>
        <end position="130"/>
    </location>
</feature>
<evidence type="ECO:0000256" key="5">
    <source>
        <dbReference type="ARBA" id="ARBA00022989"/>
    </source>
</evidence>
<dbReference type="GO" id="GO:0005886">
    <property type="term" value="C:plasma membrane"/>
    <property type="evidence" value="ECO:0007669"/>
    <property type="project" value="UniProtKB-SubCell"/>
</dbReference>
<feature type="transmembrane region" description="Helical" evidence="7">
    <location>
        <begin position="211"/>
        <end position="231"/>
    </location>
</feature>
<name>A0A1I4ALD6_9LACT</name>
<dbReference type="CDD" id="cd06261">
    <property type="entry name" value="TM_PBP2"/>
    <property type="match status" value="1"/>
</dbReference>
<feature type="transmembrane region" description="Helical" evidence="7">
    <location>
        <begin position="76"/>
        <end position="97"/>
    </location>
</feature>
<dbReference type="Gene3D" id="1.10.3720.10">
    <property type="entry name" value="MetI-like"/>
    <property type="match status" value="1"/>
</dbReference>
<sequence length="296" mass="33120">MIQKPTLKSSLKSLLYIAPMMLIVGTFNLYPIVRSFLMSFYADYNIFTGEVSSYGINNFIDIFKDPEFILAIRNTFIFVLGVVPASIAISLGIAILLNRVQVLSGFFRSIYFLPFVTSTVAISIVWGWIYHSRFGLLNYALGLLGFSPIEFLTDPSNSMLALIIMAIWKGLGFNIILFLVGLNNIDGNYYSAAKIDGAKGWQRFTNITLPLLGPTMFLVSVMGVINSFKVFDEVFALFQSRPGPAGSAMTVVYYIFQKFYQESQYGIAAAAGIVLFLIILVFTLVQMAFNKKFVHY</sequence>
<reference evidence="10" key="1">
    <citation type="submission" date="2016-10" db="EMBL/GenBank/DDBJ databases">
        <authorList>
            <person name="Varghese N."/>
            <person name="Submissions S."/>
        </authorList>
    </citation>
    <scope>NUCLEOTIDE SEQUENCE [LARGE SCALE GENOMIC DNA]</scope>
    <source>
        <strain evidence="10">DSM 16108</strain>
    </source>
</reference>
<evidence type="ECO:0000256" key="2">
    <source>
        <dbReference type="ARBA" id="ARBA00022448"/>
    </source>
</evidence>
<feature type="transmembrane region" description="Helical" evidence="7">
    <location>
        <begin position="266"/>
        <end position="289"/>
    </location>
</feature>
<dbReference type="GO" id="GO:0055085">
    <property type="term" value="P:transmembrane transport"/>
    <property type="evidence" value="ECO:0007669"/>
    <property type="project" value="InterPro"/>
</dbReference>
<feature type="domain" description="ABC transmembrane type-1" evidence="8">
    <location>
        <begin position="72"/>
        <end position="286"/>
    </location>
</feature>
<protein>
    <submittedName>
        <fullName evidence="9">Carbohydrate ABC transporter membrane protein 1, CUT1 family</fullName>
    </submittedName>
</protein>
<dbReference type="EMBL" id="FOSJ01000051">
    <property type="protein sequence ID" value="SFK57184.1"/>
    <property type="molecule type" value="Genomic_DNA"/>
</dbReference>
<evidence type="ECO:0000259" key="8">
    <source>
        <dbReference type="PROSITE" id="PS50928"/>
    </source>
</evidence>
<dbReference type="InterPro" id="IPR000515">
    <property type="entry name" value="MetI-like"/>
</dbReference>
<dbReference type="PANTHER" id="PTHR30193">
    <property type="entry name" value="ABC TRANSPORTER PERMEASE PROTEIN"/>
    <property type="match status" value="1"/>
</dbReference>
<dbReference type="SUPFAM" id="SSF161098">
    <property type="entry name" value="MetI-like"/>
    <property type="match status" value="1"/>
</dbReference>
<evidence type="ECO:0000313" key="10">
    <source>
        <dbReference type="Proteomes" id="UP000199589"/>
    </source>
</evidence>
<dbReference type="STRING" id="258723.GCA_900169305_01857"/>
<evidence type="ECO:0000256" key="7">
    <source>
        <dbReference type="RuleBase" id="RU363032"/>
    </source>
</evidence>
<evidence type="ECO:0000256" key="1">
    <source>
        <dbReference type="ARBA" id="ARBA00004651"/>
    </source>
</evidence>
<dbReference type="PANTHER" id="PTHR30193:SF37">
    <property type="entry name" value="INNER MEMBRANE ABC TRANSPORTER PERMEASE PROTEIN YCJO"/>
    <property type="match status" value="1"/>
</dbReference>
<evidence type="ECO:0000256" key="6">
    <source>
        <dbReference type="ARBA" id="ARBA00023136"/>
    </source>
</evidence>
<feature type="transmembrane region" description="Helical" evidence="7">
    <location>
        <begin position="14"/>
        <end position="33"/>
    </location>
</feature>
<keyword evidence="5 7" id="KW-1133">Transmembrane helix</keyword>
<keyword evidence="6 7" id="KW-0472">Membrane</keyword>
<dbReference type="Pfam" id="PF00528">
    <property type="entry name" value="BPD_transp_1"/>
    <property type="match status" value="1"/>
</dbReference>
<evidence type="ECO:0000256" key="4">
    <source>
        <dbReference type="ARBA" id="ARBA00022692"/>
    </source>
</evidence>
<organism evidence="9 10">
    <name type="scientific">Marinilactibacillus piezotolerans</name>
    <dbReference type="NCBI Taxonomy" id="258723"/>
    <lineage>
        <taxon>Bacteria</taxon>
        <taxon>Bacillati</taxon>
        <taxon>Bacillota</taxon>
        <taxon>Bacilli</taxon>
        <taxon>Lactobacillales</taxon>
        <taxon>Carnobacteriaceae</taxon>
        <taxon>Marinilactibacillus</taxon>
    </lineage>
</organism>
<evidence type="ECO:0000313" key="9">
    <source>
        <dbReference type="EMBL" id="SFK57184.1"/>
    </source>
</evidence>
<feature type="transmembrane region" description="Helical" evidence="7">
    <location>
        <begin position="160"/>
        <end position="182"/>
    </location>
</feature>
<proteinExistence type="inferred from homology"/>
<gene>
    <name evidence="9" type="ORF">SAMN04488569_10518</name>
</gene>
<dbReference type="AlphaFoldDB" id="A0A1I4ALD6"/>
<dbReference type="OrthoDB" id="9787541at2"/>
<keyword evidence="4 7" id="KW-0812">Transmembrane</keyword>
<keyword evidence="10" id="KW-1185">Reference proteome</keyword>